<dbReference type="Pfam" id="PF00903">
    <property type="entry name" value="Glyoxalase"/>
    <property type="match status" value="1"/>
</dbReference>
<protein>
    <submittedName>
        <fullName evidence="2">Glyoxalase/bleomycin resistance protein/dioxygenase</fullName>
    </submittedName>
</protein>
<evidence type="ECO:0000313" key="3">
    <source>
        <dbReference type="Proteomes" id="UP000008908"/>
    </source>
</evidence>
<dbReference type="HOGENOM" id="CLU_046006_14_2_10"/>
<dbReference type="Gene3D" id="3.10.180.10">
    <property type="entry name" value="2,3-Dihydroxybiphenyl 1,2-Dioxygenase, domain 1"/>
    <property type="match status" value="1"/>
</dbReference>
<dbReference type="PANTHER" id="PTHR36437">
    <property type="entry name" value="GLYOXALASE/BLEOMYCIN RESISTANCE PROTEIN/DIOXYGENASE"/>
    <property type="match status" value="1"/>
</dbReference>
<reference evidence="2 3" key="2">
    <citation type="journal article" date="2012" name="Stand. Genomic Sci.">
        <title>Complete genome sequence of the facultatively anaerobic, appendaged bacterium Muricauda ruestringensis type strain (B1(T)).</title>
        <authorList>
            <person name="Huntemann M."/>
            <person name="Teshima H."/>
            <person name="Lapidus A."/>
            <person name="Nolan M."/>
            <person name="Lucas S."/>
            <person name="Hammon N."/>
            <person name="Deshpande S."/>
            <person name="Cheng J.F."/>
            <person name="Tapia R."/>
            <person name="Goodwin L.A."/>
            <person name="Pitluck S."/>
            <person name="Liolios K."/>
            <person name="Pagani I."/>
            <person name="Ivanova N."/>
            <person name="Mavromatis K."/>
            <person name="Mikhailova N."/>
            <person name="Pati A."/>
            <person name="Chen A."/>
            <person name="Palaniappan K."/>
            <person name="Land M."/>
            <person name="Hauser L."/>
            <person name="Pan C."/>
            <person name="Brambilla E.M."/>
            <person name="Rohde M."/>
            <person name="Spring S."/>
            <person name="Goker M."/>
            <person name="Detter J.C."/>
            <person name="Bristow J."/>
            <person name="Eisen J.A."/>
            <person name="Markowitz V."/>
            <person name="Hugenholtz P."/>
            <person name="Kyrpides N.C."/>
            <person name="Klenk H.P."/>
            <person name="Woyke T."/>
        </authorList>
    </citation>
    <scope>NUCLEOTIDE SEQUENCE [LARGE SCALE GENOMIC DNA]</scope>
    <source>
        <strain evidence="3">DSM 13258 / LMG 19739 / B1</strain>
    </source>
</reference>
<dbReference type="KEGG" id="mrs:Murru_0369"/>
<sequence>MENHFLQGIDTVILRVSDIEKAKSWYTEKLGFKNVHEDKKLKLVVLDTFSPTSLTIWETQEKIVLNPNTASYPIFRTLDAHLAHQRLKLNGITVGEIITDHVVTYFTIHDTDGNILEVCQVHN</sequence>
<evidence type="ECO:0000259" key="1">
    <source>
        <dbReference type="PROSITE" id="PS51819"/>
    </source>
</evidence>
<name>G2PRH5_ALLRU</name>
<accession>G2PRH5</accession>
<proteinExistence type="predicted"/>
<feature type="domain" description="VOC" evidence="1">
    <location>
        <begin position="8"/>
        <end position="121"/>
    </location>
</feature>
<dbReference type="eggNOG" id="COG0346">
    <property type="taxonomic scope" value="Bacteria"/>
</dbReference>
<keyword evidence="3" id="KW-1185">Reference proteome</keyword>
<reference evidence="3" key="1">
    <citation type="submission" date="2011-08" db="EMBL/GenBank/DDBJ databases">
        <title>The complete genome of Muricauda ruestringensis DSM 13258.</title>
        <authorList>
            <person name="Lucas S."/>
            <person name="Han J."/>
            <person name="Lapidus A."/>
            <person name="Bruce D."/>
            <person name="Goodwin L."/>
            <person name="Pitluck S."/>
            <person name="Peters L."/>
            <person name="Kyrpides N."/>
            <person name="Mavromatis K."/>
            <person name="Ivanova N."/>
            <person name="Ovchinnikova G."/>
            <person name="Teshima H."/>
            <person name="Detter J.C."/>
            <person name="Tapia R."/>
            <person name="Han C."/>
            <person name="Land M."/>
            <person name="Hauser L."/>
            <person name="Markowitz V."/>
            <person name="Cheng J.-F."/>
            <person name="Hugenholtz P."/>
            <person name="Woyke T."/>
            <person name="Wu D."/>
            <person name="Spring S."/>
            <person name="Schroeder M."/>
            <person name="Brambilla E."/>
            <person name="Klenk H.-P."/>
            <person name="Eisen J.A."/>
        </authorList>
    </citation>
    <scope>NUCLEOTIDE SEQUENCE [LARGE SCALE GENOMIC DNA]</scope>
    <source>
        <strain evidence="3">DSM 13258 / LMG 19739 / B1</strain>
    </source>
</reference>
<evidence type="ECO:0000313" key="2">
    <source>
        <dbReference type="EMBL" id="AEM69424.1"/>
    </source>
</evidence>
<dbReference type="RefSeq" id="WP_014031707.1">
    <property type="nucleotide sequence ID" value="NC_015945.1"/>
</dbReference>
<gene>
    <name evidence="2" type="ordered locus">Murru_0369</name>
</gene>
<dbReference type="PROSITE" id="PS51819">
    <property type="entry name" value="VOC"/>
    <property type="match status" value="1"/>
</dbReference>
<dbReference type="CDD" id="cd06587">
    <property type="entry name" value="VOC"/>
    <property type="match status" value="1"/>
</dbReference>
<organism evidence="2 3">
    <name type="scientific">Allomuricauda ruestringensis (strain DSM 13258 / CIP 107369 / LMG 19739 / B1)</name>
    <name type="common">Muricauda ruestringensis</name>
    <dbReference type="NCBI Taxonomy" id="886377"/>
    <lineage>
        <taxon>Bacteria</taxon>
        <taxon>Pseudomonadati</taxon>
        <taxon>Bacteroidota</taxon>
        <taxon>Flavobacteriia</taxon>
        <taxon>Flavobacteriales</taxon>
        <taxon>Flavobacteriaceae</taxon>
        <taxon>Flagellimonas</taxon>
    </lineage>
</organism>
<dbReference type="InterPro" id="IPR037523">
    <property type="entry name" value="VOC_core"/>
</dbReference>
<dbReference type="InterPro" id="IPR029068">
    <property type="entry name" value="Glyas_Bleomycin-R_OHBP_Dase"/>
</dbReference>
<dbReference type="OrthoDB" id="2703022at2"/>
<dbReference type="PANTHER" id="PTHR36437:SF2">
    <property type="entry name" value="GLYOXALASE_BLEOMYCIN RESISTANCE PROTEIN_DIOXYGENASE"/>
    <property type="match status" value="1"/>
</dbReference>
<dbReference type="EMBL" id="CP002999">
    <property type="protein sequence ID" value="AEM69424.1"/>
    <property type="molecule type" value="Genomic_DNA"/>
</dbReference>
<dbReference type="SUPFAM" id="SSF54593">
    <property type="entry name" value="Glyoxalase/Bleomycin resistance protein/Dihydroxybiphenyl dioxygenase"/>
    <property type="match status" value="1"/>
</dbReference>
<dbReference type="AlphaFoldDB" id="G2PRH5"/>
<dbReference type="Proteomes" id="UP000008908">
    <property type="component" value="Chromosome"/>
</dbReference>
<dbReference type="STRING" id="886377.Murru_0369"/>
<dbReference type="InterPro" id="IPR004360">
    <property type="entry name" value="Glyas_Fos-R_dOase_dom"/>
</dbReference>